<dbReference type="EMBL" id="CAJGYM010000227">
    <property type="protein sequence ID" value="CAD6200019.1"/>
    <property type="molecule type" value="Genomic_DNA"/>
</dbReference>
<protein>
    <submittedName>
        <fullName evidence="2">Uncharacterized protein</fullName>
    </submittedName>
</protein>
<evidence type="ECO:0000313" key="2">
    <source>
        <dbReference type="EMBL" id="CAD6200019.1"/>
    </source>
</evidence>
<sequence>MRCDFFRAEVRGDLANHINFSFSISKYLRNRKNNGMTWDDPTRRAGKGPSVEKRRSFGPSPKPPPKLFILKKNDSSAANHWLV</sequence>
<evidence type="ECO:0000313" key="3">
    <source>
        <dbReference type="Proteomes" id="UP000835052"/>
    </source>
</evidence>
<comment type="caution">
    <text evidence="2">The sequence shown here is derived from an EMBL/GenBank/DDBJ whole genome shotgun (WGS) entry which is preliminary data.</text>
</comment>
<proteinExistence type="predicted"/>
<name>A0A8S1HVX1_9PELO</name>
<reference evidence="2" key="1">
    <citation type="submission" date="2020-10" db="EMBL/GenBank/DDBJ databases">
        <authorList>
            <person name="Kikuchi T."/>
        </authorList>
    </citation>
    <scope>NUCLEOTIDE SEQUENCE</scope>
    <source>
        <strain evidence="2">NKZ352</strain>
    </source>
</reference>
<feature type="region of interest" description="Disordered" evidence="1">
    <location>
        <begin position="33"/>
        <end position="70"/>
    </location>
</feature>
<accession>A0A8S1HVX1</accession>
<dbReference type="AlphaFoldDB" id="A0A8S1HVX1"/>
<evidence type="ECO:0000256" key="1">
    <source>
        <dbReference type="SAM" id="MobiDB-lite"/>
    </source>
</evidence>
<gene>
    <name evidence="2" type="ORF">CAUJ_LOCUS15918</name>
</gene>
<keyword evidence="3" id="KW-1185">Reference proteome</keyword>
<organism evidence="2 3">
    <name type="scientific">Caenorhabditis auriculariae</name>
    <dbReference type="NCBI Taxonomy" id="2777116"/>
    <lineage>
        <taxon>Eukaryota</taxon>
        <taxon>Metazoa</taxon>
        <taxon>Ecdysozoa</taxon>
        <taxon>Nematoda</taxon>
        <taxon>Chromadorea</taxon>
        <taxon>Rhabditida</taxon>
        <taxon>Rhabditina</taxon>
        <taxon>Rhabditomorpha</taxon>
        <taxon>Rhabditoidea</taxon>
        <taxon>Rhabditidae</taxon>
        <taxon>Peloderinae</taxon>
        <taxon>Caenorhabditis</taxon>
    </lineage>
</organism>
<dbReference type="Proteomes" id="UP000835052">
    <property type="component" value="Unassembled WGS sequence"/>
</dbReference>